<organism evidence="1 2">
    <name type="scientific">Helianthus annuus</name>
    <name type="common">Common sunflower</name>
    <dbReference type="NCBI Taxonomy" id="4232"/>
    <lineage>
        <taxon>Eukaryota</taxon>
        <taxon>Viridiplantae</taxon>
        <taxon>Streptophyta</taxon>
        <taxon>Embryophyta</taxon>
        <taxon>Tracheophyta</taxon>
        <taxon>Spermatophyta</taxon>
        <taxon>Magnoliopsida</taxon>
        <taxon>eudicotyledons</taxon>
        <taxon>Gunneridae</taxon>
        <taxon>Pentapetalae</taxon>
        <taxon>asterids</taxon>
        <taxon>campanulids</taxon>
        <taxon>Asterales</taxon>
        <taxon>Asteraceae</taxon>
        <taxon>Asteroideae</taxon>
        <taxon>Heliantheae alliance</taxon>
        <taxon>Heliantheae</taxon>
        <taxon>Helianthus</taxon>
    </lineage>
</organism>
<evidence type="ECO:0000313" key="2">
    <source>
        <dbReference type="Proteomes" id="UP000215914"/>
    </source>
</evidence>
<evidence type="ECO:0000313" key="1">
    <source>
        <dbReference type="EMBL" id="OTG34583.1"/>
    </source>
</evidence>
<accession>A0A251VHE5</accession>
<sequence>MCLDRPYLRFHGFFTKDLVFQLPNQPTHSRNQVEDLQNREYTRNPLFMFTTF</sequence>
<dbReference type="InParanoid" id="A0A251VHE5"/>
<dbReference type="AlphaFoldDB" id="A0A251VHE5"/>
<proteinExistence type="predicted"/>
<gene>
    <name evidence="1" type="ORF">HannXRQ_Chr02g0047421</name>
</gene>
<name>A0A251VHE5_HELAN</name>
<reference evidence="2" key="1">
    <citation type="journal article" date="2017" name="Nature">
        <title>The sunflower genome provides insights into oil metabolism, flowering and Asterid evolution.</title>
        <authorList>
            <person name="Badouin H."/>
            <person name="Gouzy J."/>
            <person name="Grassa C.J."/>
            <person name="Murat F."/>
            <person name="Staton S.E."/>
            <person name="Cottret L."/>
            <person name="Lelandais-Briere C."/>
            <person name="Owens G.L."/>
            <person name="Carrere S."/>
            <person name="Mayjonade B."/>
            <person name="Legrand L."/>
            <person name="Gill N."/>
            <person name="Kane N.C."/>
            <person name="Bowers J.E."/>
            <person name="Hubner S."/>
            <person name="Bellec A."/>
            <person name="Berard A."/>
            <person name="Berges H."/>
            <person name="Blanchet N."/>
            <person name="Boniface M.C."/>
            <person name="Brunel D."/>
            <person name="Catrice O."/>
            <person name="Chaidir N."/>
            <person name="Claudel C."/>
            <person name="Donnadieu C."/>
            <person name="Faraut T."/>
            <person name="Fievet G."/>
            <person name="Helmstetter N."/>
            <person name="King M."/>
            <person name="Knapp S.J."/>
            <person name="Lai Z."/>
            <person name="Le Paslier M.C."/>
            <person name="Lippi Y."/>
            <person name="Lorenzon L."/>
            <person name="Mandel J.R."/>
            <person name="Marage G."/>
            <person name="Marchand G."/>
            <person name="Marquand E."/>
            <person name="Bret-Mestries E."/>
            <person name="Morien E."/>
            <person name="Nambeesan S."/>
            <person name="Nguyen T."/>
            <person name="Pegot-Espagnet P."/>
            <person name="Pouilly N."/>
            <person name="Raftis F."/>
            <person name="Sallet E."/>
            <person name="Schiex T."/>
            <person name="Thomas J."/>
            <person name="Vandecasteele C."/>
            <person name="Vares D."/>
            <person name="Vear F."/>
            <person name="Vautrin S."/>
            <person name="Crespi M."/>
            <person name="Mangin B."/>
            <person name="Burke J.M."/>
            <person name="Salse J."/>
            <person name="Munos S."/>
            <person name="Vincourt P."/>
            <person name="Rieseberg L.H."/>
            <person name="Langlade N.B."/>
        </authorList>
    </citation>
    <scope>NUCLEOTIDE SEQUENCE [LARGE SCALE GENOMIC DNA]</scope>
    <source>
        <strain evidence="2">cv. SF193</strain>
    </source>
</reference>
<dbReference type="Proteomes" id="UP000215914">
    <property type="component" value="Chromosome 2"/>
</dbReference>
<dbReference type="EMBL" id="CM007891">
    <property type="protein sequence ID" value="OTG34583.1"/>
    <property type="molecule type" value="Genomic_DNA"/>
</dbReference>
<keyword evidence="2" id="KW-1185">Reference proteome</keyword>
<protein>
    <submittedName>
        <fullName evidence="1">Uncharacterized protein</fullName>
    </submittedName>
</protein>